<comment type="subcellular location">
    <subcellularLocation>
        <location evidence="1">Periplasm</location>
    </subcellularLocation>
</comment>
<feature type="binding site" description="covalent" evidence="8">
    <location>
        <position position="237"/>
    </location>
    <ligand>
        <name>heme c</name>
        <dbReference type="ChEBI" id="CHEBI:61717"/>
        <label>2</label>
    </ligand>
</feature>
<evidence type="ECO:0000256" key="7">
    <source>
        <dbReference type="ARBA" id="ARBA00023004"/>
    </source>
</evidence>
<proteinExistence type="predicted"/>
<reference evidence="11" key="1">
    <citation type="submission" date="2011-09" db="EMBL/GenBank/DDBJ databases">
        <title>The permanent draft genome of Mucilaginibacter paludis DSM 18603.</title>
        <authorList>
            <consortium name="US DOE Joint Genome Institute (JGI-PGF)"/>
            <person name="Lucas S."/>
            <person name="Han J."/>
            <person name="Lapidus A."/>
            <person name="Bruce D."/>
            <person name="Goodwin L."/>
            <person name="Pitluck S."/>
            <person name="Peters L."/>
            <person name="Kyrpides N."/>
            <person name="Mavromatis K."/>
            <person name="Ivanova N."/>
            <person name="Mikhailova N."/>
            <person name="Held B."/>
            <person name="Detter J.C."/>
            <person name="Tapia R."/>
            <person name="Han C."/>
            <person name="Land M."/>
            <person name="Hauser L."/>
            <person name="Markowitz V."/>
            <person name="Cheng J.-F."/>
            <person name="Hugenholtz P."/>
            <person name="Woyke T."/>
            <person name="Wu D."/>
            <person name="Tindall B."/>
            <person name="Brambilla E."/>
            <person name="Klenk H.-P."/>
            <person name="Eisen J.A."/>
        </authorList>
    </citation>
    <scope>NUCLEOTIDE SEQUENCE [LARGE SCALE GENOMIC DNA]</scope>
    <source>
        <strain evidence="11">DSM 18603</strain>
    </source>
</reference>
<evidence type="ECO:0000256" key="4">
    <source>
        <dbReference type="ARBA" id="ARBA00022729"/>
    </source>
</evidence>
<protein>
    <submittedName>
        <fullName evidence="11">Di-heme cytochrome c peroxidase</fullName>
    </submittedName>
</protein>
<dbReference type="eggNOG" id="COG1858">
    <property type="taxonomic scope" value="Bacteria"/>
</dbReference>
<keyword evidence="4" id="KW-0732">Signal</keyword>
<dbReference type="InterPro" id="IPR026259">
    <property type="entry name" value="MauG/Cytc_peroxidase"/>
</dbReference>
<evidence type="ECO:0000313" key="12">
    <source>
        <dbReference type="Proteomes" id="UP000002774"/>
    </source>
</evidence>
<evidence type="ECO:0000259" key="10">
    <source>
        <dbReference type="PROSITE" id="PS51007"/>
    </source>
</evidence>
<dbReference type="Gene3D" id="1.10.760.10">
    <property type="entry name" value="Cytochrome c-like domain"/>
    <property type="match status" value="2"/>
</dbReference>
<dbReference type="EMBL" id="CM001403">
    <property type="protein sequence ID" value="EHQ30608.1"/>
    <property type="molecule type" value="Genomic_DNA"/>
</dbReference>
<dbReference type="InterPro" id="IPR036909">
    <property type="entry name" value="Cyt_c-like_dom_sf"/>
</dbReference>
<feature type="domain" description="Cytochrome c" evidence="10">
    <location>
        <begin position="213"/>
        <end position="352"/>
    </location>
</feature>
<accession>H1YB82</accession>
<comment type="cofactor">
    <cofactor evidence="8">
        <name>heme</name>
        <dbReference type="ChEBI" id="CHEBI:30413"/>
    </cofactor>
    <text evidence="8">Binds 2 heme groups.</text>
</comment>
<feature type="binding site" description="axial binding residue" evidence="9">
    <location>
        <position position="241"/>
    </location>
    <ligand>
        <name>heme c</name>
        <dbReference type="ChEBI" id="CHEBI:61717"/>
        <label>2</label>
    </ligand>
    <ligandPart>
        <name>Fe</name>
        <dbReference type="ChEBI" id="CHEBI:18248"/>
    </ligandPart>
</feature>
<dbReference type="GO" id="GO:0046872">
    <property type="term" value="F:metal ion binding"/>
    <property type="evidence" value="ECO:0007669"/>
    <property type="project" value="UniProtKB-KW"/>
</dbReference>
<dbReference type="InterPro" id="IPR004852">
    <property type="entry name" value="Di-haem_cyt_c_peroxidsae"/>
</dbReference>
<sequence length="379" mass="42440">MPCLSQISGKMGMILLLLVAVTAISAWNYGHEPVPIGPYPLNYPANFGNRINTPDNNPTTQQGVYLGRMLFYEKRLSADNTISCGSCHQQQKAFTDGRAFSEGVDHVATSRNSMALVNLLWTRKFFWDGRSASLEDQANIPLTNEHEMGQSLAISVQKLKQSAPYPALFKLVYGDQNITANRIVKAIAQFERTLISADSKYDQYLRHAYQLTPQELRGMELFNQRPQPEKGIRGANCAHCHGGVKMYQELFHNNGLDSIPRDRGIEVLTGQPSDRGRFKVPTLRNIALTAPYMHDGRFKTLEEVIDHYSDHVLQSASLSAFLIGESNELGGKTLKLLPGEKKDIIAFLNMLTDSTFISDPRFADPHLITSNRKIKLKSK</sequence>
<keyword evidence="2 8" id="KW-0349">Heme</keyword>
<dbReference type="GO" id="GO:0004130">
    <property type="term" value="F:cytochrome-c peroxidase activity"/>
    <property type="evidence" value="ECO:0007669"/>
    <property type="project" value="TreeGrafter"/>
</dbReference>
<keyword evidence="6" id="KW-0560">Oxidoreductase</keyword>
<dbReference type="Proteomes" id="UP000002774">
    <property type="component" value="Chromosome"/>
</dbReference>
<keyword evidence="12" id="KW-1185">Reference proteome</keyword>
<dbReference type="AlphaFoldDB" id="H1YB82"/>
<feature type="binding site" description="covalent" evidence="8">
    <location>
        <position position="240"/>
    </location>
    <ligand>
        <name>heme c</name>
        <dbReference type="ChEBI" id="CHEBI:61717"/>
        <label>2</label>
    </ligand>
</feature>
<dbReference type="GO" id="GO:0009055">
    <property type="term" value="F:electron transfer activity"/>
    <property type="evidence" value="ECO:0007669"/>
    <property type="project" value="InterPro"/>
</dbReference>
<keyword evidence="3 9" id="KW-0479">Metal-binding</keyword>
<dbReference type="PIRSF" id="PIRSF000294">
    <property type="entry name" value="Cytochrome-c_peroxidase"/>
    <property type="match status" value="1"/>
</dbReference>
<evidence type="ECO:0000256" key="6">
    <source>
        <dbReference type="ARBA" id="ARBA00023002"/>
    </source>
</evidence>
<evidence type="ECO:0000256" key="8">
    <source>
        <dbReference type="PIRSR" id="PIRSR000294-1"/>
    </source>
</evidence>
<feature type="binding site" description="axial binding residue" evidence="9">
    <location>
        <position position="88"/>
    </location>
    <ligand>
        <name>heme c</name>
        <dbReference type="ChEBI" id="CHEBI:61717"/>
        <label>1</label>
    </ligand>
    <ligandPart>
        <name>Fe</name>
        <dbReference type="ChEBI" id="CHEBI:18248"/>
    </ligandPart>
</feature>
<dbReference type="GO" id="GO:0020037">
    <property type="term" value="F:heme binding"/>
    <property type="evidence" value="ECO:0007669"/>
    <property type="project" value="InterPro"/>
</dbReference>
<dbReference type="GO" id="GO:0042597">
    <property type="term" value="C:periplasmic space"/>
    <property type="evidence" value="ECO:0007669"/>
    <property type="project" value="UniProtKB-SubCell"/>
</dbReference>
<evidence type="ECO:0000256" key="2">
    <source>
        <dbReference type="ARBA" id="ARBA00022617"/>
    </source>
</evidence>
<evidence type="ECO:0000256" key="9">
    <source>
        <dbReference type="PIRSR" id="PIRSR000294-2"/>
    </source>
</evidence>
<feature type="binding site" description="covalent" evidence="8">
    <location>
        <position position="87"/>
    </location>
    <ligand>
        <name>heme c</name>
        <dbReference type="ChEBI" id="CHEBI:61717"/>
        <label>1</label>
    </ligand>
</feature>
<dbReference type="SUPFAM" id="SSF46626">
    <property type="entry name" value="Cytochrome c"/>
    <property type="match status" value="2"/>
</dbReference>
<name>H1YB82_9SPHI</name>
<dbReference type="PANTHER" id="PTHR30600:SF10">
    <property type="entry name" value="BLL6722 PROTEIN"/>
    <property type="match status" value="1"/>
</dbReference>
<organism evidence="11 12">
    <name type="scientific">Mucilaginibacter paludis DSM 18603</name>
    <dbReference type="NCBI Taxonomy" id="714943"/>
    <lineage>
        <taxon>Bacteria</taxon>
        <taxon>Pseudomonadati</taxon>
        <taxon>Bacteroidota</taxon>
        <taxon>Sphingobacteriia</taxon>
        <taxon>Sphingobacteriales</taxon>
        <taxon>Sphingobacteriaceae</taxon>
        <taxon>Mucilaginibacter</taxon>
    </lineage>
</organism>
<evidence type="ECO:0000256" key="1">
    <source>
        <dbReference type="ARBA" id="ARBA00004418"/>
    </source>
</evidence>
<evidence type="ECO:0000256" key="5">
    <source>
        <dbReference type="ARBA" id="ARBA00022764"/>
    </source>
</evidence>
<dbReference type="HOGENOM" id="CLU_034652_3_3_10"/>
<keyword evidence="7 9" id="KW-0408">Iron</keyword>
<evidence type="ECO:0000256" key="3">
    <source>
        <dbReference type="ARBA" id="ARBA00022723"/>
    </source>
</evidence>
<dbReference type="InterPro" id="IPR009056">
    <property type="entry name" value="Cyt_c-like_dom"/>
</dbReference>
<dbReference type="OrthoDB" id="9805202at2"/>
<comment type="PTM">
    <text evidence="8">Binds 2 heme groups per subunit.</text>
</comment>
<dbReference type="Pfam" id="PF03150">
    <property type="entry name" value="CCP_MauG"/>
    <property type="match status" value="1"/>
</dbReference>
<dbReference type="InterPro" id="IPR051395">
    <property type="entry name" value="Cytochrome_c_Peroxidase/MauG"/>
</dbReference>
<feature type="binding site" description="covalent" evidence="8">
    <location>
        <position position="84"/>
    </location>
    <ligand>
        <name>heme c</name>
        <dbReference type="ChEBI" id="CHEBI:61717"/>
        <label>1</label>
    </ligand>
</feature>
<keyword evidence="5" id="KW-0574">Periplasm</keyword>
<evidence type="ECO:0000313" key="11">
    <source>
        <dbReference type="EMBL" id="EHQ30608.1"/>
    </source>
</evidence>
<gene>
    <name evidence="11" type="ORF">Mucpa_6555</name>
</gene>
<dbReference type="PANTHER" id="PTHR30600">
    <property type="entry name" value="CYTOCHROME C PEROXIDASE-RELATED"/>
    <property type="match status" value="1"/>
</dbReference>
<keyword evidence="11" id="KW-0575">Peroxidase</keyword>
<dbReference type="STRING" id="714943.Mucpa_6555"/>
<dbReference type="PROSITE" id="PS51007">
    <property type="entry name" value="CYTC"/>
    <property type="match status" value="1"/>
</dbReference>